<evidence type="ECO:0000313" key="2">
    <source>
        <dbReference type="EMBL" id="KAG2113216.1"/>
    </source>
</evidence>
<reference evidence="2" key="1">
    <citation type="journal article" date="2020" name="New Phytol.">
        <title>Comparative genomics reveals dynamic genome evolution in host specialist ectomycorrhizal fungi.</title>
        <authorList>
            <person name="Lofgren L.A."/>
            <person name="Nguyen N.H."/>
            <person name="Vilgalys R."/>
            <person name="Ruytinx J."/>
            <person name="Liao H.L."/>
            <person name="Branco S."/>
            <person name="Kuo A."/>
            <person name="LaButti K."/>
            <person name="Lipzen A."/>
            <person name="Andreopoulos W."/>
            <person name="Pangilinan J."/>
            <person name="Riley R."/>
            <person name="Hundley H."/>
            <person name="Na H."/>
            <person name="Barry K."/>
            <person name="Grigoriev I.V."/>
            <person name="Stajich J.E."/>
            <person name="Kennedy P.G."/>
        </authorList>
    </citation>
    <scope>NUCLEOTIDE SEQUENCE</scope>
    <source>
        <strain evidence="2">FC423</strain>
    </source>
</reference>
<dbReference type="RefSeq" id="XP_041295774.1">
    <property type="nucleotide sequence ID" value="XM_041433462.1"/>
</dbReference>
<accession>A0A9P7FE30</accession>
<organism evidence="2 3">
    <name type="scientific">Suillus discolor</name>
    <dbReference type="NCBI Taxonomy" id="1912936"/>
    <lineage>
        <taxon>Eukaryota</taxon>
        <taxon>Fungi</taxon>
        <taxon>Dikarya</taxon>
        <taxon>Basidiomycota</taxon>
        <taxon>Agaricomycotina</taxon>
        <taxon>Agaricomycetes</taxon>
        <taxon>Agaricomycetidae</taxon>
        <taxon>Boletales</taxon>
        <taxon>Suillineae</taxon>
        <taxon>Suillaceae</taxon>
        <taxon>Suillus</taxon>
    </lineage>
</organism>
<sequence length="311" mass="35473">MQKFYQVSLVNSVATVKVQRYSEAQTVLLTVSINVSAILEMTSAFDPKGEVRARRENARSAGMRAHGSKWVLLWFRPLSFSWVRNLVDSGWMLPDGWCYRALKRRKARTHIHREAQEVEAYRMMLQVRAVYSLVKTAILHKERPNGPPQRPRTKDPRAQEGIQVQLRIKEEGSRPKDKRAGDGRAQMRIEEEGSGLKDEKMGEGRAPMRIKEGSGSKESCWWAIKLEVEVEMLDLEDLGSALENRVQLVLKVAGANIQRSLHLNMQSGGTKTYVPEGNLQLPYRRTLEARSNVHARLQRCKLRDGVTNVTQ</sequence>
<protein>
    <submittedName>
        <fullName evidence="2">Uncharacterized protein</fullName>
    </submittedName>
</protein>
<feature type="compositionally biased region" description="Basic and acidic residues" evidence="1">
    <location>
        <begin position="167"/>
        <end position="203"/>
    </location>
</feature>
<evidence type="ECO:0000313" key="3">
    <source>
        <dbReference type="Proteomes" id="UP000823399"/>
    </source>
</evidence>
<proteinExistence type="predicted"/>
<evidence type="ECO:0000256" key="1">
    <source>
        <dbReference type="SAM" id="MobiDB-lite"/>
    </source>
</evidence>
<dbReference type="AlphaFoldDB" id="A0A9P7FE30"/>
<dbReference type="Proteomes" id="UP000823399">
    <property type="component" value="Unassembled WGS sequence"/>
</dbReference>
<name>A0A9P7FE30_9AGAM</name>
<keyword evidence="3" id="KW-1185">Reference proteome</keyword>
<dbReference type="GeneID" id="64695721"/>
<gene>
    <name evidence="2" type="ORF">F5147DRAFT_650720</name>
</gene>
<dbReference type="EMBL" id="JABBWM010000013">
    <property type="protein sequence ID" value="KAG2113216.1"/>
    <property type="molecule type" value="Genomic_DNA"/>
</dbReference>
<feature type="region of interest" description="Disordered" evidence="1">
    <location>
        <begin position="140"/>
        <end position="212"/>
    </location>
</feature>
<comment type="caution">
    <text evidence="2">The sequence shown here is derived from an EMBL/GenBank/DDBJ whole genome shotgun (WGS) entry which is preliminary data.</text>
</comment>